<comment type="caution">
    <text evidence="2">The sequence shown here is derived from an EMBL/GenBank/DDBJ whole genome shotgun (WGS) entry which is preliminary data.</text>
</comment>
<gene>
    <name evidence="2" type="ORF">IAR55_005111</name>
</gene>
<name>A0AAW0YJ02_9TREE</name>
<feature type="compositionally biased region" description="Low complexity" evidence="1">
    <location>
        <begin position="137"/>
        <end position="153"/>
    </location>
</feature>
<evidence type="ECO:0000313" key="3">
    <source>
        <dbReference type="Proteomes" id="UP001388673"/>
    </source>
</evidence>
<keyword evidence="3" id="KW-1185">Reference proteome</keyword>
<feature type="region of interest" description="Disordered" evidence="1">
    <location>
        <begin position="68"/>
        <end position="101"/>
    </location>
</feature>
<dbReference type="EMBL" id="JBCAWK010000009">
    <property type="protein sequence ID" value="KAK8849775.1"/>
    <property type="molecule type" value="Genomic_DNA"/>
</dbReference>
<feature type="compositionally biased region" description="Polar residues" evidence="1">
    <location>
        <begin position="301"/>
        <end position="322"/>
    </location>
</feature>
<evidence type="ECO:0000256" key="1">
    <source>
        <dbReference type="SAM" id="MobiDB-lite"/>
    </source>
</evidence>
<feature type="region of interest" description="Disordered" evidence="1">
    <location>
        <begin position="135"/>
        <end position="157"/>
    </location>
</feature>
<accession>A0AAW0YJ02</accession>
<feature type="region of interest" description="Disordered" evidence="1">
    <location>
        <begin position="256"/>
        <end position="322"/>
    </location>
</feature>
<dbReference type="Proteomes" id="UP001388673">
    <property type="component" value="Unassembled WGS sequence"/>
</dbReference>
<dbReference type="AlphaFoldDB" id="A0AAW0YJ02"/>
<reference evidence="2 3" key="1">
    <citation type="journal article" date="2024" name="bioRxiv">
        <title>Comparative genomics of Cryptococcus and Kwoniella reveals pathogenesis evolution and contrasting karyotype dynamics via intercentromeric recombination or chromosome fusion.</title>
        <authorList>
            <person name="Coelho M.A."/>
            <person name="David-Palma M."/>
            <person name="Shea T."/>
            <person name="Bowers K."/>
            <person name="McGinley-Smith S."/>
            <person name="Mohammad A.W."/>
            <person name="Gnirke A."/>
            <person name="Yurkov A.M."/>
            <person name="Nowrousian M."/>
            <person name="Sun S."/>
            <person name="Cuomo C.A."/>
            <person name="Heitman J."/>
        </authorList>
    </citation>
    <scope>NUCLEOTIDE SEQUENCE [LARGE SCALE GENOMIC DNA]</scope>
    <source>
        <strain evidence="2 3">CBS 13917</strain>
    </source>
</reference>
<evidence type="ECO:0000313" key="2">
    <source>
        <dbReference type="EMBL" id="KAK8849775.1"/>
    </source>
</evidence>
<protein>
    <submittedName>
        <fullName evidence="2">Uncharacterized protein</fullName>
    </submittedName>
</protein>
<organism evidence="2 3">
    <name type="scientific">Kwoniella newhampshirensis</name>
    <dbReference type="NCBI Taxonomy" id="1651941"/>
    <lineage>
        <taxon>Eukaryota</taxon>
        <taxon>Fungi</taxon>
        <taxon>Dikarya</taxon>
        <taxon>Basidiomycota</taxon>
        <taxon>Agaricomycotina</taxon>
        <taxon>Tremellomycetes</taxon>
        <taxon>Tremellales</taxon>
        <taxon>Cryptococcaceae</taxon>
        <taxon>Kwoniella</taxon>
    </lineage>
</organism>
<dbReference type="KEGG" id="kne:92182369"/>
<proteinExistence type="predicted"/>
<dbReference type="GeneID" id="92182369"/>
<feature type="compositionally biased region" description="Basic residues" evidence="1">
    <location>
        <begin position="282"/>
        <end position="300"/>
    </location>
</feature>
<dbReference type="RefSeq" id="XP_066801663.1">
    <property type="nucleotide sequence ID" value="XM_066948204.1"/>
</dbReference>
<sequence>MNRSTTPPPPNADLPSPGEVYRMFFHDSSAIEAVSGDPEPLSSIMDCSFIVACCDGIGLFREMNKREGPMDAVGQRPQPPFRSEDSRSNGNGDGFEGVNEAPALHGSITQPTIDAGLPRRGSRLALEDATMMRFAHSSASTPTPTPTSSSLETPPTPSHFANWIPPYYDPAHSYPPTSSGSATSSLYSESAISQGFTDEMTTLMDRSTFSEFWSLPDPFHGPVVPPSLTVADRQSPSVTHPLSWAAAPLAETGLWAPPSAAQKGQGADEGQTAQVRGGRGGSHGRKRSATRSKSGTKRRSATGQKDSDQVSVSLSEGSTSDR</sequence>